<dbReference type="SFLD" id="SFLDS00029">
    <property type="entry name" value="Radical_SAM"/>
    <property type="match status" value="1"/>
</dbReference>
<evidence type="ECO:0000256" key="9">
    <source>
        <dbReference type="ARBA" id="ARBA00023014"/>
    </source>
</evidence>
<dbReference type="KEGG" id="tped:TPE_0544"/>
<dbReference type="InterPro" id="IPR007197">
    <property type="entry name" value="rSAM"/>
</dbReference>
<comment type="similarity">
    <text evidence="3">Belongs to the radical SAM superfamily. KamA family.</text>
</comment>
<comment type="cofactor">
    <cofactor evidence="2">
        <name>[4Fe-4S] cluster</name>
        <dbReference type="ChEBI" id="CHEBI:49883"/>
    </cofactor>
</comment>
<dbReference type="SUPFAM" id="SSF102114">
    <property type="entry name" value="Radical SAM enzymes"/>
    <property type="match status" value="1"/>
</dbReference>
<dbReference type="PATRIC" id="fig|1291379.3.peg.547"/>
<dbReference type="PANTHER" id="PTHR30538">
    <property type="entry name" value="LYSINE 2,3-AMINOMUTASE-RELATED"/>
    <property type="match status" value="1"/>
</dbReference>
<evidence type="ECO:0000259" key="12">
    <source>
        <dbReference type="PROSITE" id="PS51918"/>
    </source>
</evidence>
<keyword evidence="7 11" id="KW-0663">Pyridoxal phosphate</keyword>
<dbReference type="GO" id="GO:0051539">
    <property type="term" value="F:4 iron, 4 sulfur cluster binding"/>
    <property type="evidence" value="ECO:0007669"/>
    <property type="project" value="UniProtKB-KW"/>
</dbReference>
<feature type="domain" description="Radical SAM core" evidence="12">
    <location>
        <begin position="98"/>
        <end position="313"/>
    </location>
</feature>
<comment type="cofactor">
    <cofactor evidence="1 11">
        <name>pyridoxal 5'-phosphate</name>
        <dbReference type="ChEBI" id="CHEBI:597326"/>
    </cofactor>
</comment>
<dbReference type="AlphaFoldDB" id="S5ZSH3"/>
<keyword evidence="4" id="KW-0004">4Fe-4S</keyword>
<evidence type="ECO:0000256" key="7">
    <source>
        <dbReference type="ARBA" id="ARBA00022898"/>
    </source>
</evidence>
<keyword evidence="14" id="KW-1185">Reference proteome</keyword>
<name>S5ZSH3_9SPIR</name>
<dbReference type="InterPro" id="IPR058240">
    <property type="entry name" value="rSAM_sf"/>
</dbReference>
<evidence type="ECO:0000256" key="6">
    <source>
        <dbReference type="ARBA" id="ARBA00022723"/>
    </source>
</evidence>
<sequence length="360" mass="40498">MNIKSFLSQRQKSINQTDWRKCSAKQTSESELPVLISPSFKKLLHEIEKEAIKKPERLKDLRALRLQLEFSEKEKNAALYETSDPLGEQKYCITPYLVHQYENRVLLLTTGKCLSYCRYCFRRGFTARNHGFINENELKTVCNYIEKNPKITEILVSGGDPLSGGYKNIKRVLCALRAVRQNLIIRLCTRAPVFAPEVFTPGLLRLLKQSKPLWLIPHINHPAELGSGQKKALLDCIDSGIPVQSQTVLLKNINDDETTLVILFHTLTCMGIKPGYLFQLDAAAGTSHFRVPLKDALTLWKTLEKRLSGLSRPQFSADLPEGGGKFPLSALVAMEKIVEKNGLSSFSALGTDGVIHKYTL</sequence>
<keyword evidence="8" id="KW-0408">Iron</keyword>
<evidence type="ECO:0000256" key="11">
    <source>
        <dbReference type="PIRSR" id="PIRSR603739-50"/>
    </source>
</evidence>
<evidence type="ECO:0000256" key="1">
    <source>
        <dbReference type="ARBA" id="ARBA00001933"/>
    </source>
</evidence>
<dbReference type="PROSITE" id="PS51918">
    <property type="entry name" value="RADICAL_SAM"/>
    <property type="match status" value="1"/>
</dbReference>
<evidence type="ECO:0000256" key="3">
    <source>
        <dbReference type="ARBA" id="ARBA00008703"/>
    </source>
</evidence>
<dbReference type="Pfam" id="PF04055">
    <property type="entry name" value="Radical_SAM"/>
    <property type="match status" value="1"/>
</dbReference>
<keyword evidence="6" id="KW-0479">Metal-binding</keyword>
<protein>
    <submittedName>
        <fullName evidence="13">Lysine 2,3-aminomutase</fullName>
    </submittedName>
</protein>
<dbReference type="Gene3D" id="3.20.20.70">
    <property type="entry name" value="Aldolase class I"/>
    <property type="match status" value="1"/>
</dbReference>
<dbReference type="PANTHER" id="PTHR30538:SF1">
    <property type="entry name" value="L-LYSINE 2,3-AMINOMUTASE"/>
    <property type="match status" value="1"/>
</dbReference>
<evidence type="ECO:0000256" key="5">
    <source>
        <dbReference type="ARBA" id="ARBA00022691"/>
    </source>
</evidence>
<reference evidence="13 14" key="1">
    <citation type="journal article" date="2013" name="PLoS ONE">
        <title>Genome-Wide Relatedness of Treponema pedis, from Gingiva and Necrotic Skin Lesions of Pigs, with the Human Oral Pathogen Treponema denticola.</title>
        <authorList>
            <person name="Svartstrom O."/>
            <person name="Mushtaq M."/>
            <person name="Pringle M."/>
            <person name="Segerman B."/>
        </authorList>
    </citation>
    <scope>NUCLEOTIDE SEQUENCE [LARGE SCALE GENOMIC DNA]</scope>
    <source>
        <strain evidence="13">T A4</strain>
    </source>
</reference>
<dbReference type="InterPro" id="IPR003739">
    <property type="entry name" value="Lys_aminomutase/Glu_NH3_mut"/>
</dbReference>
<evidence type="ECO:0000256" key="4">
    <source>
        <dbReference type="ARBA" id="ARBA00022485"/>
    </source>
</evidence>
<keyword evidence="9" id="KW-0411">Iron-sulfur</keyword>
<accession>S5ZSH3</accession>
<dbReference type="GO" id="GO:0046872">
    <property type="term" value="F:metal ion binding"/>
    <property type="evidence" value="ECO:0007669"/>
    <property type="project" value="UniProtKB-KW"/>
</dbReference>
<keyword evidence="5" id="KW-0949">S-adenosyl-L-methionine</keyword>
<proteinExistence type="inferred from homology"/>
<keyword evidence="10" id="KW-0413">Isomerase</keyword>
<evidence type="ECO:0000256" key="2">
    <source>
        <dbReference type="ARBA" id="ARBA00001966"/>
    </source>
</evidence>
<gene>
    <name evidence="13" type="primary">kamA</name>
    <name evidence="13" type="ORF">TPE_0544</name>
</gene>
<dbReference type="InterPro" id="IPR013785">
    <property type="entry name" value="Aldolase_TIM"/>
</dbReference>
<dbReference type="CDD" id="cd01335">
    <property type="entry name" value="Radical_SAM"/>
    <property type="match status" value="1"/>
</dbReference>
<organism evidence="13 14">
    <name type="scientific">Treponema pedis str. T A4</name>
    <dbReference type="NCBI Taxonomy" id="1291379"/>
    <lineage>
        <taxon>Bacteria</taxon>
        <taxon>Pseudomonadati</taxon>
        <taxon>Spirochaetota</taxon>
        <taxon>Spirochaetia</taxon>
        <taxon>Spirochaetales</taxon>
        <taxon>Treponemataceae</taxon>
        <taxon>Treponema</taxon>
    </lineage>
</organism>
<evidence type="ECO:0000256" key="8">
    <source>
        <dbReference type="ARBA" id="ARBA00023004"/>
    </source>
</evidence>
<dbReference type="HOGENOM" id="CLU_032161_2_0_12"/>
<dbReference type="Proteomes" id="UP000015620">
    <property type="component" value="Chromosome"/>
</dbReference>
<dbReference type="GO" id="GO:0016853">
    <property type="term" value="F:isomerase activity"/>
    <property type="evidence" value="ECO:0007669"/>
    <property type="project" value="UniProtKB-KW"/>
</dbReference>
<feature type="modified residue" description="N6-(pyridoxal phosphate)lysine" evidence="11">
    <location>
        <position position="325"/>
    </location>
</feature>
<dbReference type="EMBL" id="CP004120">
    <property type="protein sequence ID" value="AGT43040.1"/>
    <property type="molecule type" value="Genomic_DNA"/>
</dbReference>
<dbReference type="STRING" id="1291379.TPE_0544"/>
<evidence type="ECO:0000313" key="14">
    <source>
        <dbReference type="Proteomes" id="UP000015620"/>
    </source>
</evidence>
<evidence type="ECO:0000256" key="10">
    <source>
        <dbReference type="ARBA" id="ARBA00023235"/>
    </source>
</evidence>
<evidence type="ECO:0000313" key="13">
    <source>
        <dbReference type="EMBL" id="AGT43040.1"/>
    </source>
</evidence>
<dbReference type="SFLD" id="SFLDG01070">
    <property type="entry name" value="PLP-dependent"/>
    <property type="match status" value="1"/>
</dbReference>